<feature type="transmembrane region" description="Helical" evidence="2">
    <location>
        <begin position="175"/>
        <end position="197"/>
    </location>
</feature>
<gene>
    <name evidence="3" type="ORF">LMG8286_01788</name>
</gene>
<name>A0ABM8Q9D5_9BACT</name>
<dbReference type="Pfam" id="PF05940">
    <property type="entry name" value="NnrS"/>
    <property type="match status" value="1"/>
</dbReference>
<evidence type="ECO:0008006" key="5">
    <source>
        <dbReference type="Google" id="ProtNLM"/>
    </source>
</evidence>
<dbReference type="Proteomes" id="UP000789359">
    <property type="component" value="Unassembled WGS sequence"/>
</dbReference>
<dbReference type="RefSeq" id="WP_230057517.1">
    <property type="nucleotide sequence ID" value="NZ_CAJHOE010000009.1"/>
</dbReference>
<keyword evidence="2" id="KW-0472">Membrane</keyword>
<feature type="transmembrane region" description="Helical" evidence="2">
    <location>
        <begin position="84"/>
        <end position="105"/>
    </location>
</feature>
<evidence type="ECO:0000256" key="2">
    <source>
        <dbReference type="SAM" id="Phobius"/>
    </source>
</evidence>
<evidence type="ECO:0000313" key="3">
    <source>
        <dbReference type="EMBL" id="CAD7289409.1"/>
    </source>
</evidence>
<comment type="caution">
    <text evidence="3">The sequence shown here is derived from an EMBL/GenBank/DDBJ whole genome shotgun (WGS) entry which is preliminary data.</text>
</comment>
<proteinExistence type="predicted"/>
<evidence type="ECO:0000256" key="1">
    <source>
        <dbReference type="SAM" id="MobiDB-lite"/>
    </source>
</evidence>
<sequence length="429" mass="48745">MFKPSGQNTIFSSQKSPQSQVLKFSPTPMPSKGRFATWYERFCAQPHQPLFVSGMLGLIAFTFLLLGVYTGALNIGYGVIDFHAYAFVFIVFIQFFLGFLFVVFPKFLVQAQIPSRIYMRHFFAYAISTAGILMAFLFDFDAKIFMILNLVAQIFSFFLLFNIHKKSLLKDKHDTFWVLVGLASGLMFHALFLLAKFGVGSEFFAIYGGFYLFLFVVVYAVSQRMIPFFTSIKVQGYVIKRTKIFMSILYVLLFLHVLGLSFFGAKFLLLTSFLLFVLFAREFCIWRLPLFSSPAILWVLYISLYWIPIGFFISFLDSLNEILNLGLVFEKSALHAFAIGYFLTILIGFGTRVTLGHSGQIPHASGFATTIFVFVGVVSFARLFAGVSLNFELDYIFFINLSAFLLALGLIIWSCKYLVILAKGFKPPH</sequence>
<feature type="transmembrane region" description="Helical" evidence="2">
    <location>
        <begin position="336"/>
        <end position="355"/>
    </location>
</feature>
<feature type="region of interest" description="Disordered" evidence="1">
    <location>
        <begin position="1"/>
        <end position="28"/>
    </location>
</feature>
<feature type="transmembrane region" description="Helical" evidence="2">
    <location>
        <begin position="117"/>
        <end position="138"/>
    </location>
</feature>
<feature type="transmembrane region" description="Helical" evidence="2">
    <location>
        <begin position="50"/>
        <end position="72"/>
    </location>
</feature>
<keyword evidence="2" id="KW-1133">Transmembrane helix</keyword>
<keyword evidence="4" id="KW-1185">Reference proteome</keyword>
<accession>A0ABM8Q9D5</accession>
<feature type="transmembrane region" description="Helical" evidence="2">
    <location>
        <begin position="395"/>
        <end position="419"/>
    </location>
</feature>
<feature type="compositionally biased region" description="Polar residues" evidence="1">
    <location>
        <begin position="1"/>
        <end position="22"/>
    </location>
</feature>
<keyword evidence="2" id="KW-0812">Transmembrane</keyword>
<feature type="transmembrane region" description="Helical" evidence="2">
    <location>
        <begin position="243"/>
        <end position="263"/>
    </location>
</feature>
<feature type="transmembrane region" description="Helical" evidence="2">
    <location>
        <begin position="203"/>
        <end position="222"/>
    </location>
</feature>
<feature type="transmembrane region" description="Helical" evidence="2">
    <location>
        <begin position="367"/>
        <end position="389"/>
    </location>
</feature>
<organism evidence="3 4">
    <name type="scientific">Campylobacter suis</name>
    <dbReference type="NCBI Taxonomy" id="2790657"/>
    <lineage>
        <taxon>Bacteria</taxon>
        <taxon>Pseudomonadati</taxon>
        <taxon>Campylobacterota</taxon>
        <taxon>Epsilonproteobacteria</taxon>
        <taxon>Campylobacterales</taxon>
        <taxon>Campylobacteraceae</taxon>
        <taxon>Campylobacter</taxon>
    </lineage>
</organism>
<protein>
    <recommendedName>
        <fullName evidence="5">NnrS family protein</fullName>
    </recommendedName>
</protein>
<feature type="transmembrane region" description="Helical" evidence="2">
    <location>
        <begin position="144"/>
        <end position="163"/>
    </location>
</feature>
<dbReference type="InterPro" id="IPR010266">
    <property type="entry name" value="NnrS"/>
</dbReference>
<reference evidence="3 4" key="1">
    <citation type="submission" date="2020-11" db="EMBL/GenBank/DDBJ databases">
        <authorList>
            <person name="Peeters C."/>
        </authorList>
    </citation>
    <scope>NUCLEOTIDE SEQUENCE [LARGE SCALE GENOMIC DNA]</scope>
    <source>
        <strain evidence="3 4">LMG 8286</strain>
    </source>
</reference>
<evidence type="ECO:0000313" key="4">
    <source>
        <dbReference type="Proteomes" id="UP000789359"/>
    </source>
</evidence>
<feature type="transmembrane region" description="Helical" evidence="2">
    <location>
        <begin position="295"/>
        <end position="316"/>
    </location>
</feature>
<feature type="transmembrane region" description="Helical" evidence="2">
    <location>
        <begin position="269"/>
        <end position="288"/>
    </location>
</feature>
<dbReference type="EMBL" id="CAJHOE010000009">
    <property type="protein sequence ID" value="CAD7289409.1"/>
    <property type="molecule type" value="Genomic_DNA"/>
</dbReference>